<accession>A0AA36C5R7</accession>
<proteinExistence type="predicted"/>
<keyword evidence="2" id="KW-1185">Reference proteome</keyword>
<feature type="non-terminal residue" evidence="1">
    <location>
        <position position="91"/>
    </location>
</feature>
<reference evidence="1" key="1">
    <citation type="submission" date="2023-06" db="EMBL/GenBank/DDBJ databases">
        <authorList>
            <person name="Delattre M."/>
        </authorList>
    </citation>
    <scope>NUCLEOTIDE SEQUENCE</scope>
    <source>
        <strain evidence="1">AF72</strain>
    </source>
</reference>
<dbReference type="Proteomes" id="UP001177023">
    <property type="component" value="Unassembled WGS sequence"/>
</dbReference>
<name>A0AA36C5R7_9BILA</name>
<dbReference type="EMBL" id="CATQJA010000250">
    <property type="protein sequence ID" value="CAJ0558610.1"/>
    <property type="molecule type" value="Genomic_DNA"/>
</dbReference>
<organism evidence="1 2">
    <name type="scientific">Mesorhabditis spiculigera</name>
    <dbReference type="NCBI Taxonomy" id="96644"/>
    <lineage>
        <taxon>Eukaryota</taxon>
        <taxon>Metazoa</taxon>
        <taxon>Ecdysozoa</taxon>
        <taxon>Nematoda</taxon>
        <taxon>Chromadorea</taxon>
        <taxon>Rhabditida</taxon>
        <taxon>Rhabditina</taxon>
        <taxon>Rhabditomorpha</taxon>
        <taxon>Rhabditoidea</taxon>
        <taxon>Rhabditidae</taxon>
        <taxon>Mesorhabditinae</taxon>
        <taxon>Mesorhabditis</taxon>
    </lineage>
</organism>
<gene>
    <name evidence="1" type="ORF">MSPICULIGERA_LOCUS1035</name>
</gene>
<sequence length="91" mass="9886">MSNGTKLLRCESLETGVNIFNFARNKPVTQITAKLVPLIHPLESQLGHHSGTVETPRSTASNFAITANDVTQLILQAANREFVIDGCVIII</sequence>
<evidence type="ECO:0000313" key="1">
    <source>
        <dbReference type="EMBL" id="CAJ0558610.1"/>
    </source>
</evidence>
<dbReference type="AlphaFoldDB" id="A0AA36C5R7"/>
<protein>
    <submittedName>
        <fullName evidence="1">Uncharacterized protein</fullName>
    </submittedName>
</protein>
<comment type="caution">
    <text evidence="1">The sequence shown here is derived from an EMBL/GenBank/DDBJ whole genome shotgun (WGS) entry which is preliminary data.</text>
</comment>
<evidence type="ECO:0000313" key="2">
    <source>
        <dbReference type="Proteomes" id="UP001177023"/>
    </source>
</evidence>